<keyword evidence="1" id="KW-0472">Membrane</keyword>
<feature type="transmembrane region" description="Helical" evidence="1">
    <location>
        <begin position="28"/>
        <end position="48"/>
    </location>
</feature>
<name>A0AAE1ZA72_SCHME</name>
<evidence type="ECO:0000256" key="1">
    <source>
        <dbReference type="SAM" id="Phobius"/>
    </source>
</evidence>
<organism evidence="2 3">
    <name type="scientific">Schistosoma mekongi</name>
    <name type="common">Parasitic worm</name>
    <dbReference type="NCBI Taxonomy" id="38744"/>
    <lineage>
        <taxon>Eukaryota</taxon>
        <taxon>Metazoa</taxon>
        <taxon>Spiralia</taxon>
        <taxon>Lophotrochozoa</taxon>
        <taxon>Platyhelminthes</taxon>
        <taxon>Trematoda</taxon>
        <taxon>Digenea</taxon>
        <taxon>Strigeidida</taxon>
        <taxon>Schistosomatoidea</taxon>
        <taxon>Schistosomatidae</taxon>
        <taxon>Schistosoma</taxon>
    </lineage>
</organism>
<sequence>VPLIFAIIYIAVTLFLLIFAFVGSYATALYGVIIILTGIPFYLIGCAWDPKPKAIQKKM</sequence>
<evidence type="ECO:0000313" key="2">
    <source>
        <dbReference type="EMBL" id="KAK4470072.1"/>
    </source>
</evidence>
<accession>A0AAE1ZA72</accession>
<keyword evidence="3" id="KW-1185">Reference proteome</keyword>
<dbReference type="EMBL" id="JALJAT010000004">
    <property type="protein sequence ID" value="KAK4470072.1"/>
    <property type="molecule type" value="Genomic_DNA"/>
</dbReference>
<proteinExistence type="predicted"/>
<reference evidence="2" key="1">
    <citation type="submission" date="2022-04" db="EMBL/GenBank/DDBJ databases">
        <authorList>
            <person name="Xu L."/>
            <person name="Lv Z."/>
        </authorList>
    </citation>
    <scope>NUCLEOTIDE SEQUENCE</scope>
    <source>
        <strain evidence="2">LV_2022a</strain>
    </source>
</reference>
<reference evidence="2" key="2">
    <citation type="journal article" date="2023" name="Infect Dis Poverty">
        <title>Chromosome-scale genome of the human blood fluke Schistosoma mekongi and its implications for public health.</title>
        <authorList>
            <person name="Zhou M."/>
            <person name="Xu L."/>
            <person name="Xu D."/>
            <person name="Chen W."/>
            <person name="Khan J."/>
            <person name="Hu Y."/>
            <person name="Huang H."/>
            <person name="Wei H."/>
            <person name="Zhang Y."/>
            <person name="Chusongsang P."/>
            <person name="Tanasarnprasert K."/>
            <person name="Hu X."/>
            <person name="Limpanont Y."/>
            <person name="Lv Z."/>
        </authorList>
    </citation>
    <scope>NUCLEOTIDE SEQUENCE</scope>
    <source>
        <strain evidence="2">LV_2022a</strain>
    </source>
</reference>
<keyword evidence="1" id="KW-0812">Transmembrane</keyword>
<evidence type="ECO:0000313" key="3">
    <source>
        <dbReference type="Proteomes" id="UP001292079"/>
    </source>
</evidence>
<gene>
    <name evidence="2" type="ORF">MN116_006537</name>
</gene>
<protein>
    <submittedName>
        <fullName evidence="2">Uncharacterized protein</fullName>
    </submittedName>
</protein>
<feature type="transmembrane region" description="Helical" evidence="1">
    <location>
        <begin position="5"/>
        <end position="22"/>
    </location>
</feature>
<dbReference type="Proteomes" id="UP001292079">
    <property type="component" value="Unassembled WGS sequence"/>
</dbReference>
<feature type="non-terminal residue" evidence="2">
    <location>
        <position position="1"/>
    </location>
</feature>
<dbReference type="AlphaFoldDB" id="A0AAE1ZA72"/>
<feature type="non-terminal residue" evidence="2">
    <location>
        <position position="59"/>
    </location>
</feature>
<keyword evidence="1" id="KW-1133">Transmembrane helix</keyword>
<comment type="caution">
    <text evidence="2">The sequence shown here is derived from an EMBL/GenBank/DDBJ whole genome shotgun (WGS) entry which is preliminary data.</text>
</comment>